<dbReference type="EMBL" id="CAMXCT020002135">
    <property type="protein sequence ID" value="CAL1149303.1"/>
    <property type="molecule type" value="Genomic_DNA"/>
</dbReference>
<dbReference type="EMBL" id="CAMXCT030002135">
    <property type="protein sequence ID" value="CAL4783240.1"/>
    <property type="molecule type" value="Genomic_DNA"/>
</dbReference>
<proteinExistence type="predicted"/>
<reference evidence="4" key="2">
    <citation type="submission" date="2024-04" db="EMBL/GenBank/DDBJ databases">
        <authorList>
            <person name="Chen Y."/>
            <person name="Shah S."/>
            <person name="Dougan E. K."/>
            <person name="Thang M."/>
            <person name="Chan C."/>
        </authorList>
    </citation>
    <scope>NUCLEOTIDE SEQUENCE [LARGE SCALE GENOMIC DNA]</scope>
</reference>
<protein>
    <submittedName>
        <fullName evidence="3">Uncharacterized protein</fullName>
    </submittedName>
</protein>
<feature type="region of interest" description="Disordered" evidence="2">
    <location>
        <begin position="78"/>
        <end position="105"/>
    </location>
</feature>
<feature type="compositionally biased region" description="Basic residues" evidence="2">
    <location>
        <begin position="145"/>
        <end position="156"/>
    </location>
</feature>
<accession>A0A9P1G0Y9</accession>
<evidence type="ECO:0000313" key="5">
    <source>
        <dbReference type="Proteomes" id="UP001152797"/>
    </source>
</evidence>
<gene>
    <name evidence="3" type="ORF">C1SCF055_LOCUS22448</name>
</gene>
<evidence type="ECO:0000256" key="1">
    <source>
        <dbReference type="SAM" id="Coils"/>
    </source>
</evidence>
<evidence type="ECO:0000313" key="4">
    <source>
        <dbReference type="EMBL" id="CAL1149303.1"/>
    </source>
</evidence>
<keyword evidence="5" id="KW-1185">Reference proteome</keyword>
<dbReference type="EMBL" id="CAMXCT010002135">
    <property type="protein sequence ID" value="CAI3995928.1"/>
    <property type="molecule type" value="Genomic_DNA"/>
</dbReference>
<evidence type="ECO:0000256" key="2">
    <source>
        <dbReference type="SAM" id="MobiDB-lite"/>
    </source>
</evidence>
<evidence type="ECO:0000313" key="3">
    <source>
        <dbReference type="EMBL" id="CAI3995928.1"/>
    </source>
</evidence>
<organism evidence="3">
    <name type="scientific">Cladocopium goreaui</name>
    <dbReference type="NCBI Taxonomy" id="2562237"/>
    <lineage>
        <taxon>Eukaryota</taxon>
        <taxon>Sar</taxon>
        <taxon>Alveolata</taxon>
        <taxon>Dinophyceae</taxon>
        <taxon>Suessiales</taxon>
        <taxon>Symbiodiniaceae</taxon>
        <taxon>Cladocopium</taxon>
    </lineage>
</organism>
<feature type="coiled-coil region" evidence="1">
    <location>
        <begin position="164"/>
        <end position="191"/>
    </location>
</feature>
<keyword evidence="1" id="KW-0175">Coiled coil</keyword>
<dbReference type="Proteomes" id="UP001152797">
    <property type="component" value="Unassembled WGS sequence"/>
</dbReference>
<feature type="region of interest" description="Disordered" evidence="2">
    <location>
        <begin position="123"/>
        <end position="163"/>
    </location>
</feature>
<sequence>MHGRAPGKAEGVAYRGSLPKKEDKTLFVYRFVCTAWSYTVPKFQRTTIEAAMVAAVGLRLAALLCVLWVQSATAGWGKGGKGNWGSKDWHGGRWGHGKHQWQGQVNSQSGIETGLAIAQFLDEKKRRKSRRRDSSSDSSAGSSPQHRRKDRKKQPAKGKVNQELEELRAFRDAAMKEKAEAEQAKKLMELEQKLRAELLAVATPQAVKPDSARAISQVKLSGLQKKLAQKVLTDHVDESAFESWDVLSRAVQDCESRVLGTILKDESLATPRSHKDRASAVLHHLQDVLEIEN</sequence>
<reference evidence="3" key="1">
    <citation type="submission" date="2022-10" db="EMBL/GenBank/DDBJ databases">
        <authorList>
            <person name="Chen Y."/>
            <person name="Dougan E. K."/>
            <person name="Chan C."/>
            <person name="Rhodes N."/>
            <person name="Thang M."/>
        </authorList>
    </citation>
    <scope>NUCLEOTIDE SEQUENCE</scope>
</reference>
<dbReference type="AlphaFoldDB" id="A0A9P1G0Y9"/>
<comment type="caution">
    <text evidence="3">The sequence shown here is derived from an EMBL/GenBank/DDBJ whole genome shotgun (WGS) entry which is preliminary data.</text>
</comment>
<name>A0A9P1G0Y9_9DINO</name>